<keyword evidence="1" id="KW-0614">Plasmid</keyword>
<protein>
    <submittedName>
        <fullName evidence="2 3">Microcin J25</fullName>
    </submittedName>
</protein>
<proteinExistence type="predicted"/>
<sequence>MIKHFHFNKLSSGKKNNVPSPAKGVIQIKKSASQLTKGGAGHVPEYFVGIGTPISFYG</sequence>
<dbReference type="AlphaFoldDB" id="A0A075MC77"/>
<reference evidence="3 4" key="2">
    <citation type="submission" date="2018-06" db="EMBL/GenBank/DDBJ databases">
        <authorList>
            <consortium name="Pathogen Informatics"/>
            <person name="Doyle S."/>
        </authorList>
    </citation>
    <scope>NUCLEOTIDE SEQUENCE [LARGE SCALE GENOMIC DNA]</scope>
    <source>
        <strain evidence="3 4">NCTC8621</strain>
    </source>
</reference>
<dbReference type="Proteomes" id="UP000255093">
    <property type="component" value="Unassembled WGS sequence"/>
</dbReference>
<gene>
    <name evidence="3" type="primary">mcjA</name>
    <name evidence="2" type="ORF">D9J61_25525</name>
    <name evidence="3" type="ORF">NCTC8621_05222</name>
</gene>
<evidence type="ECO:0000313" key="5">
    <source>
        <dbReference type="Proteomes" id="UP000382540"/>
    </source>
</evidence>
<dbReference type="Proteomes" id="UP000382540">
    <property type="component" value="Unassembled WGS sequence"/>
</dbReference>
<evidence type="ECO:0000313" key="3">
    <source>
        <dbReference type="EMBL" id="STJ14680.1"/>
    </source>
</evidence>
<dbReference type="EMBL" id="KJ484636">
    <property type="protein sequence ID" value="AIF78688.1"/>
    <property type="molecule type" value="Genomic_DNA"/>
</dbReference>
<organism evidence="1">
    <name type="scientific">Escherichia coli</name>
    <dbReference type="NCBI Taxonomy" id="562"/>
    <lineage>
        <taxon>Bacteria</taxon>
        <taxon>Pseudomonadati</taxon>
        <taxon>Pseudomonadota</taxon>
        <taxon>Gammaproteobacteria</taxon>
        <taxon>Enterobacterales</taxon>
        <taxon>Enterobacteriaceae</taxon>
        <taxon>Escherichia</taxon>
    </lineage>
</organism>
<dbReference type="NCBIfam" id="NF033471">
    <property type="entry name" value="J25_fam_lasso"/>
    <property type="match status" value="1"/>
</dbReference>
<dbReference type="RefSeq" id="WP_001513516.1">
    <property type="nucleotide sequence ID" value="NC_025179.1"/>
</dbReference>
<dbReference type="SMR" id="A0A075MC77"/>
<dbReference type="GeneID" id="83575962"/>
<evidence type="ECO:0000313" key="2">
    <source>
        <dbReference type="EMBL" id="EAC1535320.1"/>
    </source>
</evidence>
<dbReference type="EMBL" id="AAAGZE010000153">
    <property type="protein sequence ID" value="EAC1535320.1"/>
    <property type="molecule type" value="Genomic_DNA"/>
</dbReference>
<accession>A0A075MC77</accession>
<geneLocation type="plasmid" evidence="1">
    <name>pC59-153</name>
</geneLocation>
<reference evidence="1" key="1">
    <citation type="journal article" date="2014" name="J. Antimicrob. Chemother.">
        <title>Nucleotide sequences of 16 transmissible plasmids identified in nine multidrug-resistant Escherichia coli isolates expressing an ESBL phenotype isolated from food-producing animals and healthy humans.</title>
        <authorList>
            <person name="Wang J."/>
            <person name="Stephan R."/>
            <person name="Power K."/>
            <person name="Yan Q."/>
            <person name="Hachler H."/>
            <person name="Fanning S."/>
        </authorList>
    </citation>
    <scope>NUCLEOTIDE SEQUENCE</scope>
    <source>
        <strain evidence="1">Chicken-59</strain>
        <plasmid evidence="1">pC59-153</plasmid>
    </source>
</reference>
<evidence type="ECO:0000313" key="1">
    <source>
        <dbReference type="EMBL" id="AIF78688.1"/>
    </source>
</evidence>
<dbReference type="EMBL" id="UGBW01000004">
    <property type="protein sequence ID" value="STJ14680.1"/>
    <property type="molecule type" value="Genomic_DNA"/>
</dbReference>
<reference evidence="2 5" key="3">
    <citation type="submission" date="2018-10" db="EMBL/GenBank/DDBJ databases">
        <authorList>
            <consortium name="NARMS: The National Antimicrobial Resistance Monitoring System"/>
        </authorList>
    </citation>
    <scope>NUCLEOTIDE SEQUENCE [LARGE SCALE GENOMIC DNA]</scope>
    <source>
        <strain evidence="2 5">CVM N17EC1330</strain>
    </source>
</reference>
<evidence type="ECO:0000313" key="4">
    <source>
        <dbReference type="Proteomes" id="UP000255093"/>
    </source>
</evidence>
<name>A0A075MC77_ECOLX</name>